<dbReference type="GeneID" id="97671336"/>
<dbReference type="InterPro" id="IPR047057">
    <property type="entry name" value="MerR_fam"/>
</dbReference>
<evidence type="ECO:0000256" key="4">
    <source>
        <dbReference type="ARBA" id="ARBA00023125"/>
    </source>
</evidence>
<sequence>MKGSDLLSIGELSERTGLSVSAIRFYEEKGLVHPVRNSGGQRRFLRADIRRLSFVLVAQEFGFTISEISRQLAGLPEGRAPNKADWTRISREFRKHLDERIERMTALRDKLDACIGCGCLSMKSCRLYNAGDAASRHGRGPRYLLGDKPDIVEA</sequence>
<dbReference type="AlphaFoldDB" id="A0A0M6ZDR6"/>
<organism evidence="6 7">
    <name type="scientific">Roseibium album</name>
    <dbReference type="NCBI Taxonomy" id="311410"/>
    <lineage>
        <taxon>Bacteria</taxon>
        <taxon>Pseudomonadati</taxon>
        <taxon>Pseudomonadota</taxon>
        <taxon>Alphaproteobacteria</taxon>
        <taxon>Hyphomicrobiales</taxon>
        <taxon>Stappiaceae</taxon>
        <taxon>Roseibium</taxon>
    </lineage>
</organism>
<dbReference type="PANTHER" id="PTHR30204">
    <property type="entry name" value="REDOX-CYCLING DRUG-SENSING TRANSCRIPTIONAL ACTIVATOR SOXR"/>
    <property type="match status" value="1"/>
</dbReference>
<name>A0A0M6ZDR6_9HYPH</name>
<keyword evidence="7" id="KW-1185">Reference proteome</keyword>
<keyword evidence="2" id="KW-0408">Iron</keyword>
<dbReference type="Gene3D" id="1.10.1660.10">
    <property type="match status" value="1"/>
</dbReference>
<evidence type="ECO:0000313" key="6">
    <source>
        <dbReference type="EMBL" id="CTQ74356.1"/>
    </source>
</evidence>
<dbReference type="InterPro" id="IPR000551">
    <property type="entry name" value="MerR-type_HTH_dom"/>
</dbReference>
<accession>A0A0M6ZDR6</accession>
<evidence type="ECO:0000259" key="5">
    <source>
        <dbReference type="PROSITE" id="PS50937"/>
    </source>
</evidence>
<feature type="domain" description="HTH merR-type" evidence="5">
    <location>
        <begin position="6"/>
        <end position="74"/>
    </location>
</feature>
<evidence type="ECO:0000256" key="2">
    <source>
        <dbReference type="ARBA" id="ARBA00023004"/>
    </source>
</evidence>
<dbReference type="GO" id="GO:0051537">
    <property type="term" value="F:2 iron, 2 sulfur cluster binding"/>
    <property type="evidence" value="ECO:0007669"/>
    <property type="project" value="UniProtKB-KW"/>
</dbReference>
<dbReference type="Pfam" id="PF13411">
    <property type="entry name" value="MerR_1"/>
    <property type="match status" value="1"/>
</dbReference>
<evidence type="ECO:0000256" key="3">
    <source>
        <dbReference type="ARBA" id="ARBA00023014"/>
    </source>
</evidence>
<protein>
    <submittedName>
        <fullName evidence="6">Redox-sensitive transcriptional activator SoxR</fullName>
    </submittedName>
</protein>
<dbReference type="EMBL" id="CXWC01000011">
    <property type="protein sequence ID" value="CTQ74356.1"/>
    <property type="molecule type" value="Genomic_DNA"/>
</dbReference>
<proteinExistence type="predicted"/>
<keyword evidence="3" id="KW-0411">Iron-sulfur</keyword>
<keyword evidence="4" id="KW-0238">DNA-binding</keyword>
<dbReference type="InterPro" id="IPR009061">
    <property type="entry name" value="DNA-bd_dom_put_sf"/>
</dbReference>
<dbReference type="PROSITE" id="PS50937">
    <property type="entry name" value="HTH_MERR_2"/>
    <property type="match status" value="1"/>
</dbReference>
<dbReference type="NCBIfam" id="TIGR01950">
    <property type="entry name" value="SoxR"/>
    <property type="match status" value="1"/>
</dbReference>
<dbReference type="OrthoDB" id="9802944at2"/>
<dbReference type="SUPFAM" id="SSF46955">
    <property type="entry name" value="Putative DNA-binding domain"/>
    <property type="match status" value="1"/>
</dbReference>
<dbReference type="Proteomes" id="UP000049983">
    <property type="component" value="Unassembled WGS sequence"/>
</dbReference>
<gene>
    <name evidence="6" type="primary">soxR_1</name>
    <name evidence="6" type="ORF">LA5096_04016</name>
</gene>
<dbReference type="SMART" id="SM00422">
    <property type="entry name" value="HTH_MERR"/>
    <property type="match status" value="1"/>
</dbReference>
<dbReference type="InterPro" id="IPR010211">
    <property type="entry name" value="Redox-sen_tscrpt-act_SoxR"/>
</dbReference>
<evidence type="ECO:0000313" key="7">
    <source>
        <dbReference type="Proteomes" id="UP000049983"/>
    </source>
</evidence>
<dbReference type="GO" id="GO:0003700">
    <property type="term" value="F:DNA-binding transcription factor activity"/>
    <property type="evidence" value="ECO:0007669"/>
    <property type="project" value="InterPro"/>
</dbReference>
<evidence type="ECO:0000256" key="1">
    <source>
        <dbReference type="ARBA" id="ARBA00022714"/>
    </source>
</evidence>
<dbReference type="CDD" id="cd01110">
    <property type="entry name" value="HTH_SoxR"/>
    <property type="match status" value="1"/>
</dbReference>
<dbReference type="RefSeq" id="WP_055112229.1">
    <property type="nucleotide sequence ID" value="NZ_CANKXR010000005.1"/>
</dbReference>
<dbReference type="GO" id="GO:0006979">
    <property type="term" value="P:response to oxidative stress"/>
    <property type="evidence" value="ECO:0007669"/>
    <property type="project" value="InterPro"/>
</dbReference>
<keyword evidence="1" id="KW-0001">2Fe-2S</keyword>
<reference evidence="7" key="1">
    <citation type="submission" date="2015-07" db="EMBL/GenBank/DDBJ databases">
        <authorList>
            <person name="Rodrigo-Torres Lidia"/>
            <person name="Arahal R.David."/>
        </authorList>
    </citation>
    <scope>NUCLEOTIDE SEQUENCE [LARGE SCALE GENOMIC DNA]</scope>
    <source>
        <strain evidence="7">CECT 5096</strain>
    </source>
</reference>
<dbReference type="GO" id="GO:0003677">
    <property type="term" value="F:DNA binding"/>
    <property type="evidence" value="ECO:0007669"/>
    <property type="project" value="UniProtKB-KW"/>
</dbReference>
<dbReference type="PRINTS" id="PR00040">
    <property type="entry name" value="HTHMERR"/>
</dbReference>
<dbReference type="STRING" id="311410.LA5095_00876"/>
<dbReference type="PROSITE" id="PS00552">
    <property type="entry name" value="HTH_MERR_1"/>
    <property type="match status" value="1"/>
</dbReference>
<keyword evidence="1" id="KW-0479">Metal-binding</keyword>
<dbReference type="PANTHER" id="PTHR30204:SF0">
    <property type="entry name" value="REDOX-SENSITIVE TRANSCRIPTIONAL ACTIVATOR SOXR"/>
    <property type="match status" value="1"/>
</dbReference>